<evidence type="ECO:0000256" key="4">
    <source>
        <dbReference type="RuleBase" id="RU003718"/>
    </source>
</evidence>
<dbReference type="PANTHER" id="PTHR48047">
    <property type="entry name" value="GLYCOSYLTRANSFERASE"/>
    <property type="match status" value="1"/>
</dbReference>
<accession>A0AAV6I011</accession>
<dbReference type="PANTHER" id="PTHR48047:SF61">
    <property type="entry name" value="OS04G0273600 PROTEIN"/>
    <property type="match status" value="1"/>
</dbReference>
<dbReference type="Pfam" id="PF00201">
    <property type="entry name" value="UDPGT"/>
    <property type="match status" value="1"/>
</dbReference>
<dbReference type="InterPro" id="IPR035595">
    <property type="entry name" value="UDP_glycos_trans_CS"/>
</dbReference>
<reference evidence="6 7" key="1">
    <citation type="submission" date="2020-08" db="EMBL/GenBank/DDBJ databases">
        <title>Plant Genome Project.</title>
        <authorList>
            <person name="Zhang R.-G."/>
        </authorList>
    </citation>
    <scope>NUCLEOTIDE SEQUENCE [LARGE SCALE GENOMIC DNA]</scope>
    <source>
        <strain evidence="6">WSP0</strain>
        <tissue evidence="6">Leaf</tissue>
    </source>
</reference>
<dbReference type="Proteomes" id="UP000823749">
    <property type="component" value="Chromosome 13"/>
</dbReference>
<evidence type="ECO:0000256" key="3">
    <source>
        <dbReference type="ARBA" id="ARBA00023241"/>
    </source>
</evidence>
<evidence type="ECO:0000313" key="6">
    <source>
        <dbReference type="EMBL" id="KAG5517616.1"/>
    </source>
</evidence>
<evidence type="ECO:0000256" key="5">
    <source>
        <dbReference type="RuleBase" id="RU362057"/>
    </source>
</evidence>
<organism evidence="6 7">
    <name type="scientific">Rhododendron griersonianum</name>
    <dbReference type="NCBI Taxonomy" id="479676"/>
    <lineage>
        <taxon>Eukaryota</taxon>
        <taxon>Viridiplantae</taxon>
        <taxon>Streptophyta</taxon>
        <taxon>Embryophyta</taxon>
        <taxon>Tracheophyta</taxon>
        <taxon>Spermatophyta</taxon>
        <taxon>Magnoliopsida</taxon>
        <taxon>eudicotyledons</taxon>
        <taxon>Gunneridae</taxon>
        <taxon>Pentapetalae</taxon>
        <taxon>asterids</taxon>
        <taxon>Ericales</taxon>
        <taxon>Ericaceae</taxon>
        <taxon>Ericoideae</taxon>
        <taxon>Rhodoreae</taxon>
        <taxon>Rhododendron</taxon>
    </lineage>
</organism>
<gene>
    <name evidence="6" type="ORF">RHGRI_038123</name>
</gene>
<dbReference type="FunFam" id="3.40.50.2000:FF:000064">
    <property type="entry name" value="Glycosyltransferase"/>
    <property type="match status" value="1"/>
</dbReference>
<dbReference type="EC" id="2.4.1.-" evidence="5"/>
<comment type="similarity">
    <text evidence="1 4">Belongs to the UDP-glycosyltransferase family.</text>
</comment>
<dbReference type="PROSITE" id="PS00375">
    <property type="entry name" value="UDPGT"/>
    <property type="match status" value="1"/>
</dbReference>
<dbReference type="CDD" id="cd03784">
    <property type="entry name" value="GT1_Gtf-like"/>
    <property type="match status" value="1"/>
</dbReference>
<dbReference type="GO" id="GO:0035251">
    <property type="term" value="F:UDP-glucosyltransferase activity"/>
    <property type="evidence" value="ECO:0007669"/>
    <property type="project" value="TreeGrafter"/>
</dbReference>
<comment type="caution">
    <text evidence="6">The sequence shown here is derived from an EMBL/GenBank/DDBJ whole genome shotgun (WGS) entry which is preliminary data.</text>
</comment>
<dbReference type="EMBL" id="JACTNZ010000013">
    <property type="protein sequence ID" value="KAG5517616.1"/>
    <property type="molecule type" value="Genomic_DNA"/>
</dbReference>
<keyword evidence="2 4" id="KW-0808">Transferase</keyword>
<keyword evidence="3" id="KW-0284">Flavonoid biosynthesis</keyword>
<proteinExistence type="inferred from homology"/>
<protein>
    <recommendedName>
        <fullName evidence="5">Glycosyltransferase</fullName>
        <ecNumber evidence="5">2.4.1.-</ecNumber>
    </recommendedName>
</protein>
<dbReference type="Gene3D" id="3.40.50.2000">
    <property type="entry name" value="Glycogen Phosphorylase B"/>
    <property type="match status" value="3"/>
</dbReference>
<dbReference type="AlphaFoldDB" id="A0AAV6I011"/>
<name>A0AAV6I011_9ERIC</name>
<dbReference type="GO" id="GO:0009813">
    <property type="term" value="P:flavonoid biosynthetic process"/>
    <property type="evidence" value="ECO:0007669"/>
    <property type="project" value="UniProtKB-KW"/>
</dbReference>
<keyword evidence="4" id="KW-0328">Glycosyltransferase</keyword>
<sequence length="579" mass="64283">MAESKKETIVMFPFMGQGHIIPFLALSLQLEQRGFNIIFVNTPLNIKKLRQSIPPSSAIRLREIPFDSSGHPGLPPSAENFDVLPYPLVINGCGGFGLACYYSTWLNLPHLKTDSPEFSLPDFPEAGKFHVTQLAASYLAADGEDPWSIFQRENLSAWGFEKHRNLKKRGQGKGIYEEEVDGFRFIESSKSLKPHFTSLLHDLVHGGDRLLAVVADIFFGWSAEVAHELGLFHAIFSLSGGFALACYYSTLLNLPHRKTDSPEFSLPDFPEAGKIHVTQLGASIMAADGSDSWSIFQRENLPAWSKSDGLLINTIAEFDETGLAYFRRKLNRPVWAIGPILLPAQARSGKQHDISLEKFIKWLDSKPPNSVLYISFGSMNTISASQMMQLAKALEQSTNTNFIWVVRPPLGFDIRGEFRAEEWLPEGFAERVVETQNRGLVVSQWAPQLEILSHESVGAFLTQCGGNSVLESLSCGVPLIGWPLMAEQFFTAKFLVEEVGVCLEVARGSGSEVRCEDIVEKIEKVMMGMELRKRAGEVKEVIRNAVGSDEFMKGSSVKAMDDFLDAALLTKEKTELGSK</sequence>
<keyword evidence="7" id="KW-1185">Reference proteome</keyword>
<evidence type="ECO:0000256" key="1">
    <source>
        <dbReference type="ARBA" id="ARBA00009995"/>
    </source>
</evidence>
<evidence type="ECO:0000256" key="2">
    <source>
        <dbReference type="ARBA" id="ARBA00022679"/>
    </source>
</evidence>
<evidence type="ECO:0000313" key="7">
    <source>
        <dbReference type="Proteomes" id="UP000823749"/>
    </source>
</evidence>
<dbReference type="InterPro" id="IPR002213">
    <property type="entry name" value="UDP_glucos_trans"/>
</dbReference>
<dbReference type="SUPFAM" id="SSF53756">
    <property type="entry name" value="UDP-Glycosyltransferase/glycogen phosphorylase"/>
    <property type="match status" value="2"/>
</dbReference>